<evidence type="ECO:0000256" key="3">
    <source>
        <dbReference type="ARBA" id="ARBA00023163"/>
    </source>
</evidence>
<dbReference type="STRING" id="54398.Ga0074115_11610"/>
<evidence type="ECO:0000313" key="6">
    <source>
        <dbReference type="EMBL" id="KRT55252.1"/>
    </source>
</evidence>
<keyword evidence="1" id="KW-0805">Transcription regulation</keyword>
<keyword evidence="3" id="KW-0804">Transcription</keyword>
<dbReference type="SUPFAM" id="SSF48498">
    <property type="entry name" value="Tetracyclin repressor-like, C-terminal domain"/>
    <property type="match status" value="1"/>
</dbReference>
<dbReference type="PANTHER" id="PTHR30055">
    <property type="entry name" value="HTH-TYPE TRANSCRIPTIONAL REGULATOR RUTR"/>
    <property type="match status" value="1"/>
</dbReference>
<evidence type="ECO:0000256" key="1">
    <source>
        <dbReference type="ARBA" id="ARBA00023015"/>
    </source>
</evidence>
<dbReference type="InterPro" id="IPR015292">
    <property type="entry name" value="Tscrpt_reg_YbiH_C"/>
</dbReference>
<dbReference type="Gene3D" id="1.10.10.60">
    <property type="entry name" value="Homeodomain-like"/>
    <property type="match status" value="1"/>
</dbReference>
<dbReference type="Pfam" id="PF00440">
    <property type="entry name" value="TetR_N"/>
    <property type="match status" value="1"/>
</dbReference>
<evidence type="ECO:0000256" key="4">
    <source>
        <dbReference type="PROSITE-ProRule" id="PRU00335"/>
    </source>
</evidence>
<dbReference type="Gene3D" id="1.10.357.10">
    <property type="entry name" value="Tetracycline Repressor, domain 2"/>
    <property type="match status" value="1"/>
</dbReference>
<dbReference type="PROSITE" id="PS50977">
    <property type="entry name" value="HTH_TETR_2"/>
    <property type="match status" value="1"/>
</dbReference>
<dbReference type="InterPro" id="IPR009057">
    <property type="entry name" value="Homeodomain-like_sf"/>
</dbReference>
<keyword evidence="2 4" id="KW-0238">DNA-binding</keyword>
<reference evidence="8 9" key="1">
    <citation type="submission" date="2015-11" db="EMBL/GenBank/DDBJ databases">
        <title>The genome of Candidatus Endoriftia persephone in Ridgeia piscesae and population structure of the North Eastern Pacific vestimentiferan symbionts.</title>
        <authorList>
            <person name="Perez M."/>
            <person name="Juniper K.S."/>
        </authorList>
    </citation>
    <scope>NUCLEOTIDE SEQUENCE [LARGE SCALE GENOMIC DNA]</scope>
    <source>
        <strain evidence="7">Ind10</strain>
        <strain evidence="6">Ind11</strain>
    </source>
</reference>
<dbReference type="PATRIC" id="fig|54398.3.peg.1231"/>
<protein>
    <submittedName>
        <fullName evidence="7">Transcriptional regulator, TetR family</fullName>
    </submittedName>
</protein>
<evidence type="ECO:0000313" key="7">
    <source>
        <dbReference type="EMBL" id="KRT56826.1"/>
    </source>
</evidence>
<dbReference type="PANTHER" id="PTHR30055:SF234">
    <property type="entry name" value="HTH-TYPE TRANSCRIPTIONAL REGULATOR BETI"/>
    <property type="match status" value="1"/>
</dbReference>
<gene>
    <name evidence="6" type="ORF">Ga0074115_11610</name>
    <name evidence="7" type="ORF">Ga0076813_10328</name>
</gene>
<dbReference type="GO" id="GO:0003700">
    <property type="term" value="F:DNA-binding transcription factor activity"/>
    <property type="evidence" value="ECO:0007669"/>
    <property type="project" value="TreeGrafter"/>
</dbReference>
<dbReference type="AlphaFoldDB" id="A0A0T5Z1U3"/>
<sequence length="224" mass="24948">MPRNLQNNTADTRQRLLQAALKAFGHRDYEAVSTREIVRAADANISAISYHFGGKQGLYLATAEYLAETIHTTMAPHLQHIQQASLTASPQQCRQLLANLMARLARNLALDSITEDAAGLIFREQHHPTEAFEILYKQIFAPMHDVISHLIAKVWGLPADAPEVLTTSHALFGQVIIFRIGRTTILRRLGLPVFGDSEVRIITELVASLALHSLNHHPLQEQKS</sequence>
<dbReference type="EMBL" id="LMXI01000662">
    <property type="protein sequence ID" value="KRT56826.1"/>
    <property type="molecule type" value="Genomic_DNA"/>
</dbReference>
<evidence type="ECO:0000259" key="5">
    <source>
        <dbReference type="PROSITE" id="PS50977"/>
    </source>
</evidence>
<dbReference type="Proteomes" id="UP000051634">
    <property type="component" value="Unassembled WGS sequence"/>
</dbReference>
<dbReference type="Pfam" id="PF09209">
    <property type="entry name" value="CecR_C"/>
    <property type="match status" value="1"/>
</dbReference>
<name>A0A0T5Z1U3_9GAMM</name>
<dbReference type="RefSeq" id="WP_057956754.1">
    <property type="nucleotide sequence ID" value="NZ_KQ556955.1"/>
</dbReference>
<dbReference type="Proteomes" id="UP000051276">
    <property type="component" value="Unassembled WGS sequence"/>
</dbReference>
<organism evidence="7 8">
    <name type="scientific">endosymbiont of Ridgeia piscesae</name>
    <dbReference type="NCBI Taxonomy" id="54398"/>
    <lineage>
        <taxon>Bacteria</taxon>
        <taxon>Pseudomonadati</taxon>
        <taxon>Pseudomonadota</taxon>
        <taxon>Gammaproteobacteria</taxon>
        <taxon>sulfur-oxidizing symbionts</taxon>
    </lineage>
</organism>
<dbReference type="OrthoDB" id="2356263at2"/>
<evidence type="ECO:0000256" key="2">
    <source>
        <dbReference type="ARBA" id="ARBA00023125"/>
    </source>
</evidence>
<dbReference type="InterPro" id="IPR001647">
    <property type="entry name" value="HTH_TetR"/>
</dbReference>
<evidence type="ECO:0000313" key="9">
    <source>
        <dbReference type="Proteomes" id="UP000051634"/>
    </source>
</evidence>
<dbReference type="InterPro" id="IPR036271">
    <property type="entry name" value="Tet_transcr_reg_TetR-rel_C_sf"/>
</dbReference>
<feature type="domain" description="HTH tetR-type" evidence="5">
    <location>
        <begin position="10"/>
        <end position="70"/>
    </location>
</feature>
<comment type="caution">
    <text evidence="7">The sequence shown here is derived from an EMBL/GenBank/DDBJ whole genome shotgun (WGS) entry which is preliminary data.</text>
</comment>
<proteinExistence type="predicted"/>
<feature type="DNA-binding region" description="H-T-H motif" evidence="4">
    <location>
        <begin position="33"/>
        <end position="52"/>
    </location>
</feature>
<dbReference type="GO" id="GO:0000976">
    <property type="term" value="F:transcription cis-regulatory region binding"/>
    <property type="evidence" value="ECO:0007669"/>
    <property type="project" value="TreeGrafter"/>
</dbReference>
<evidence type="ECO:0000313" key="8">
    <source>
        <dbReference type="Proteomes" id="UP000051276"/>
    </source>
</evidence>
<accession>A0A0T5Z1U3</accession>
<keyword evidence="9" id="KW-1185">Reference proteome</keyword>
<dbReference type="EMBL" id="LDXT01000081">
    <property type="protein sequence ID" value="KRT55252.1"/>
    <property type="molecule type" value="Genomic_DNA"/>
</dbReference>
<dbReference type="InterPro" id="IPR050109">
    <property type="entry name" value="HTH-type_TetR-like_transc_reg"/>
</dbReference>
<dbReference type="SUPFAM" id="SSF46689">
    <property type="entry name" value="Homeodomain-like"/>
    <property type="match status" value="1"/>
</dbReference>